<dbReference type="EnsemblMetazoa" id="GAUT035800-RA">
    <property type="protein sequence ID" value="GAUT035800-PA"/>
    <property type="gene ID" value="GAUT035800"/>
</dbReference>
<name>A0A1A9VFQ9_GLOAU</name>
<keyword evidence="3" id="KW-1185">Reference proteome</keyword>
<reference evidence="2" key="1">
    <citation type="submission" date="2020-05" db="UniProtKB">
        <authorList>
            <consortium name="EnsemblMetazoa"/>
        </authorList>
    </citation>
    <scope>IDENTIFICATION</scope>
    <source>
        <strain evidence="2">TTRI</strain>
    </source>
</reference>
<evidence type="ECO:0000256" key="1">
    <source>
        <dbReference type="SAM" id="MobiDB-lite"/>
    </source>
</evidence>
<organism evidence="2 3">
    <name type="scientific">Glossina austeni</name>
    <name type="common">Savannah tsetse fly</name>
    <dbReference type="NCBI Taxonomy" id="7395"/>
    <lineage>
        <taxon>Eukaryota</taxon>
        <taxon>Metazoa</taxon>
        <taxon>Ecdysozoa</taxon>
        <taxon>Arthropoda</taxon>
        <taxon>Hexapoda</taxon>
        <taxon>Insecta</taxon>
        <taxon>Pterygota</taxon>
        <taxon>Neoptera</taxon>
        <taxon>Endopterygota</taxon>
        <taxon>Diptera</taxon>
        <taxon>Brachycera</taxon>
        <taxon>Muscomorpha</taxon>
        <taxon>Hippoboscoidea</taxon>
        <taxon>Glossinidae</taxon>
        <taxon>Glossina</taxon>
    </lineage>
</organism>
<dbReference type="VEuPathDB" id="VectorBase:GAUT035800"/>
<proteinExistence type="predicted"/>
<evidence type="ECO:0000313" key="2">
    <source>
        <dbReference type="EnsemblMetazoa" id="GAUT035800-PA"/>
    </source>
</evidence>
<accession>A0A1A9VFQ9</accession>
<dbReference type="AlphaFoldDB" id="A0A1A9VFQ9"/>
<protein>
    <submittedName>
        <fullName evidence="2">Uncharacterized protein</fullName>
    </submittedName>
</protein>
<evidence type="ECO:0000313" key="3">
    <source>
        <dbReference type="Proteomes" id="UP000078200"/>
    </source>
</evidence>
<sequence>MPPPVVLKLTGGMSFEQARRRLIATHAASGRAKPQIGCKRDRLDDSSASSLGNFPKRSTTGTLEIPQWDQAQYRGIGASYMKVAELTTTGFIPVNYAKTSWKDDQLRAIKSALLDRIRRHHK</sequence>
<dbReference type="Proteomes" id="UP000078200">
    <property type="component" value="Unassembled WGS sequence"/>
</dbReference>
<feature type="region of interest" description="Disordered" evidence="1">
    <location>
        <begin position="28"/>
        <end position="59"/>
    </location>
</feature>